<sequence length="861" mass="92360">MRIHKLSFGALGPYPGEHVIDFDSLGGSALFIIDGPTGAGKSTILDALVFALYADVSGSTSDKQRLRSAFADSKSESYAEVEFSTAAGRYKVRRTPEFERSKIRGEGVTTVPATTGIWRAIGEHSWESISVRHREADIEISRVIGLDKHQFQQTVVLPQGEFATFLKAKSNDRQLILEKIFATSLYSQIQEQFDELRRAAERDRQIAQGKMRDASQKLIGRFTGKSASHPGYEKEISDIESLNGESSSSVTATLERIKAAQRGAVLAAKARLTDVQTQKVQQDEVVENLKKAHDLESDAISAATNFDLAIAAHAQAVESLGVHQKVVDTEIAETDPDLAIQNLDEAIGALADLDKRAAQLPALKLSADESAVALAELQGAADQLTAERSVIIPAKLQAIAVQLNGERQRVESELIRADEFQSTLFGQRLAGIAGELSERLVAGAPCPVCGSLEHPVPTQSVVAPVSERALADAKLQLDIQSQARIQIERQISLVETVMADGLVDEIQTSVAEEFSAADVELELGELQQRLAEVNYQLNKKIVRAAELRTLIKEQVDAYQRGIAEIATALGSGADITGRIDLLKSARAAIEQVRITSVAATQAAATHTSAMQALASSGVEVDAEVLATAQSQLATLVADEQLLLVVHANLLELAEAVESLGAEVAAAALEVDELAERIGPIIRIADVLNGRGANSLLQPLKAYVVQQMFDEVIAAANIRLSGMLAGRFALVDTERATGRERSLGLGLEIADLVSETNRRTETLSGGETFCASLALALGLADTVKSHAGGVDIGVLFVDEGFGALDQERLDDVMTELLKLRADGRTVGVISHVSEMKKSIMERITVIPLGADKGSTLEVSWMQ</sequence>
<protein>
    <submittedName>
        <fullName evidence="2">Unannotated protein</fullName>
    </submittedName>
</protein>
<dbReference type="SUPFAM" id="SSF52540">
    <property type="entry name" value="P-loop containing nucleoside triphosphate hydrolases"/>
    <property type="match status" value="1"/>
</dbReference>
<dbReference type="Gene3D" id="3.40.50.300">
    <property type="entry name" value="P-loop containing nucleotide triphosphate hydrolases"/>
    <property type="match status" value="2"/>
</dbReference>
<dbReference type="Pfam" id="PF13558">
    <property type="entry name" value="SbcC_Walker_B"/>
    <property type="match status" value="1"/>
</dbReference>
<dbReference type="GO" id="GO:0016887">
    <property type="term" value="F:ATP hydrolysis activity"/>
    <property type="evidence" value="ECO:0007669"/>
    <property type="project" value="InterPro"/>
</dbReference>
<dbReference type="Pfam" id="PF13476">
    <property type="entry name" value="AAA_23"/>
    <property type="match status" value="1"/>
</dbReference>
<dbReference type="InterPro" id="IPR027417">
    <property type="entry name" value="P-loop_NTPase"/>
</dbReference>
<accession>A0A6J7AG88</accession>
<dbReference type="InterPro" id="IPR038729">
    <property type="entry name" value="Rad50/SbcC_AAA"/>
</dbReference>
<feature type="domain" description="Rad50/SbcC-type AAA" evidence="1">
    <location>
        <begin position="11"/>
        <end position="206"/>
    </location>
</feature>
<evidence type="ECO:0000313" key="2">
    <source>
        <dbReference type="EMBL" id="CAB4831805.1"/>
    </source>
</evidence>
<name>A0A6J7AG88_9ZZZZ</name>
<dbReference type="PANTHER" id="PTHR32114:SF2">
    <property type="entry name" value="ABC TRANSPORTER ABCH.3"/>
    <property type="match status" value="1"/>
</dbReference>
<reference evidence="2" key="1">
    <citation type="submission" date="2020-05" db="EMBL/GenBank/DDBJ databases">
        <authorList>
            <person name="Chiriac C."/>
            <person name="Salcher M."/>
            <person name="Ghai R."/>
            <person name="Kavagutti S V."/>
        </authorList>
    </citation>
    <scope>NUCLEOTIDE SEQUENCE</scope>
</reference>
<dbReference type="PANTHER" id="PTHR32114">
    <property type="entry name" value="ABC TRANSPORTER ABCH.3"/>
    <property type="match status" value="1"/>
</dbReference>
<dbReference type="GO" id="GO:0006302">
    <property type="term" value="P:double-strand break repair"/>
    <property type="evidence" value="ECO:0007669"/>
    <property type="project" value="InterPro"/>
</dbReference>
<evidence type="ECO:0000259" key="1">
    <source>
        <dbReference type="Pfam" id="PF13476"/>
    </source>
</evidence>
<dbReference type="EMBL" id="CAFABK010000042">
    <property type="protein sequence ID" value="CAB4831805.1"/>
    <property type="molecule type" value="Genomic_DNA"/>
</dbReference>
<dbReference type="AlphaFoldDB" id="A0A6J7AG88"/>
<gene>
    <name evidence="2" type="ORF">UFOPK3204_01016</name>
</gene>
<organism evidence="2">
    <name type="scientific">freshwater metagenome</name>
    <dbReference type="NCBI Taxonomy" id="449393"/>
    <lineage>
        <taxon>unclassified sequences</taxon>
        <taxon>metagenomes</taxon>
        <taxon>ecological metagenomes</taxon>
    </lineage>
</organism>
<proteinExistence type="predicted"/>